<evidence type="ECO:0000313" key="2">
    <source>
        <dbReference type="Proteomes" id="UP000638570"/>
    </source>
</evidence>
<dbReference type="EMBL" id="JAERTZ010000023">
    <property type="protein sequence ID" value="MBL1377766.1"/>
    <property type="molecule type" value="Genomic_DNA"/>
</dbReference>
<accession>A0ABS1QSL2</accession>
<dbReference type="Proteomes" id="UP000638570">
    <property type="component" value="Unassembled WGS sequence"/>
</dbReference>
<comment type="caution">
    <text evidence="1">The sequence shown here is derived from an EMBL/GenBank/DDBJ whole genome shotgun (WGS) entry which is preliminary data.</text>
</comment>
<protein>
    <submittedName>
        <fullName evidence="1">Uncharacterized protein</fullName>
    </submittedName>
</protein>
<keyword evidence="2" id="KW-1185">Reference proteome</keyword>
<organism evidence="1 2">
    <name type="scientific">Zobellella iuensis</name>
    <dbReference type="NCBI Taxonomy" id="2803811"/>
    <lineage>
        <taxon>Bacteria</taxon>
        <taxon>Pseudomonadati</taxon>
        <taxon>Pseudomonadota</taxon>
        <taxon>Gammaproteobacteria</taxon>
        <taxon>Aeromonadales</taxon>
        <taxon>Aeromonadaceae</taxon>
        <taxon>Zobellella</taxon>
    </lineage>
</organism>
<name>A0ABS1QSL2_9GAMM</name>
<dbReference type="RefSeq" id="WP_202085010.1">
    <property type="nucleotide sequence ID" value="NZ_JAERTZ010000023.1"/>
</dbReference>
<reference evidence="2" key="1">
    <citation type="submission" date="2021-01" db="EMBL/GenBank/DDBJ databases">
        <title>Genome public.</title>
        <authorList>
            <person name="Liu C."/>
            <person name="Sun Q."/>
        </authorList>
    </citation>
    <scope>NUCLEOTIDE SEQUENCE [LARGE SCALE GENOMIC DNA]</scope>
    <source>
        <strain evidence="2">CGMCC 1.18722</strain>
    </source>
</reference>
<evidence type="ECO:0000313" key="1">
    <source>
        <dbReference type="EMBL" id="MBL1377766.1"/>
    </source>
</evidence>
<sequence>MSWSLKFIDEARSFERWGVLKQEIITLEEFEKRDGLKSGIYSIYANGALVDINIDIVESLPLIVFFNGAQKRTPEVTLPVFSGLNVTPKGMTSRLSINDPSLYMGDDMLMSWYAGSRFVPLQKEIIPRIISKVVQSIDASRLIFSGGSAGGFASLYYSKHFKDAICITSNPQTSISTKRVLEQAHI</sequence>
<gene>
    <name evidence="1" type="ORF">JKV55_10540</name>
</gene>
<proteinExistence type="predicted"/>